<keyword evidence="2" id="KW-1185">Reference proteome</keyword>
<dbReference type="AlphaFoldDB" id="A0A1Z4M352"/>
<name>A0A1Z4M352_9CYAN</name>
<organism evidence="1 2">
    <name type="scientific">Calothrix parasitica NIES-267</name>
    <dbReference type="NCBI Taxonomy" id="1973488"/>
    <lineage>
        <taxon>Bacteria</taxon>
        <taxon>Bacillati</taxon>
        <taxon>Cyanobacteriota</taxon>
        <taxon>Cyanophyceae</taxon>
        <taxon>Nostocales</taxon>
        <taxon>Calotrichaceae</taxon>
        <taxon>Calothrix</taxon>
    </lineage>
</organism>
<evidence type="ECO:0000313" key="2">
    <source>
        <dbReference type="Proteomes" id="UP000218418"/>
    </source>
</evidence>
<reference evidence="1 2" key="1">
    <citation type="submission" date="2017-06" db="EMBL/GenBank/DDBJ databases">
        <title>Genome sequencing of cyanobaciteial culture collection at National Institute for Environmental Studies (NIES).</title>
        <authorList>
            <person name="Hirose Y."/>
            <person name="Shimura Y."/>
            <person name="Fujisawa T."/>
            <person name="Nakamura Y."/>
            <person name="Kawachi M."/>
        </authorList>
    </citation>
    <scope>NUCLEOTIDE SEQUENCE [LARGE SCALE GENOMIC DNA]</scope>
    <source>
        <strain evidence="1 2">NIES-267</strain>
        <plasmid evidence="2">Plasmid3 dna</plasmid>
    </source>
</reference>
<keyword evidence="1" id="KW-0614">Plasmid</keyword>
<dbReference type="Proteomes" id="UP000218418">
    <property type="component" value="Plasmid plasmid3"/>
</dbReference>
<sequence>MSITSRKQEFISKSKKFDFNEFFPILHAPEDKEFFSSKLHSEFFDISRFKYPKDPIKLMEKVEKKDRYVCPEGNFTPSREYSQLGLSYQEQYLIQRDWLFEPWFLLQFCDNYALLKCLKYNKNASKQASYTSYKWKHVTEHIVGRYVMNGAAIAAAIALDIPSLNTGEINPYLGVSAKSEKIASKYAQYVRREVSGQYNSIYKRYDCRLWRSDERLQKKADTQQIIS</sequence>
<evidence type="ECO:0000313" key="1">
    <source>
        <dbReference type="EMBL" id="BAY87910.1"/>
    </source>
</evidence>
<geneLocation type="plasmid" evidence="2">
    <name>Plasmid3 dna</name>
</geneLocation>
<proteinExistence type="predicted"/>
<dbReference type="EMBL" id="AP018230">
    <property type="protein sequence ID" value="BAY87910.1"/>
    <property type="molecule type" value="Genomic_DNA"/>
</dbReference>
<protein>
    <submittedName>
        <fullName evidence="1">Uncharacterized protein</fullName>
    </submittedName>
</protein>
<accession>A0A1Z4M352</accession>
<gene>
    <name evidence="1" type="ORF">NIES267_74340</name>
</gene>